<dbReference type="GO" id="GO:0005835">
    <property type="term" value="C:fatty acid synthase complex"/>
    <property type="evidence" value="ECO:0007669"/>
    <property type="project" value="InterPro"/>
</dbReference>
<dbReference type="Gene3D" id="3.40.366.10">
    <property type="entry name" value="Malonyl-Coenzyme A Acyl Carrier Protein, domain 2"/>
    <property type="match status" value="1"/>
</dbReference>
<feature type="domain" description="Starter acyltransferase (SAT)" evidence="3">
    <location>
        <begin position="30"/>
        <end position="106"/>
    </location>
</feature>
<dbReference type="STRING" id="1094619.G5A1Q9"/>
<sequence length="701" mass="75969">MRSPTANASNVAGVEAVVVHSWLQSLEVGEAPADLALDSGYFSMPLVELTQCANYLNFLRSAGVSHESVVKSSATAVGHSQGVVSAVIFLAAKTAEEFVAIGVCVVDAGPMLAVRGLKKEHVAKAIEVAKRRTKRPDLQLSLINASDVVNMTGFPATLMLLKQALEGLFAKADANQTRIPHSQRKPMGSLSFLPLSAHFHTPLLTEAKPKLVQDAERVKCASKGSQLQVPVYATNAEATNLQAVDDVVDILINMQLLKLVDWTATWAQIAEHHSSATHVLAFGPDLGVAKLSDKFAEGLGIEVVIATAKHPIRSTSTKYDPHVGLQQFIDAAPSFTPAEATWAKKFGPQVTASGKIYNIFTRALNKPPIMAAGMTPTTSLEGIDLVAAIQNAGSHGELVAGGLSHPNIFEDAANELVSKIKPGLVIAINMLYLTAKQWGFQFPMVLRMRRSGVPIESITIGAGIPTQERALEIMSQLEAVGIKWTDGRAGGHHSFEDFHQPMEETYAAIRRVSNVLVVVGSGFGNWEDSKQYLTGEWSLARGHLHNMPADGILMGSRVMVAKKAATAPAVKKLLELEWETSYTGVTGGVVTVTSELGEPIHVVANRCAVLWKEFDNKYFSIPHEQVELALRLNKQDIIVRLNADYQKPNFGCERNVETAEVFPAELEEMSYGDVLARLLFTRTDARFRRESSGALFDQSEL</sequence>
<keyword evidence="1" id="KW-0808">Transferase</keyword>
<dbReference type="GO" id="GO:0004312">
    <property type="term" value="F:fatty acid synthase activity"/>
    <property type="evidence" value="ECO:0007669"/>
    <property type="project" value="InterPro"/>
</dbReference>
<keyword evidence="5" id="KW-1185">Reference proteome</keyword>
<accession>G5A1Q9</accession>
<dbReference type="PANTHER" id="PTHR10982:SF21">
    <property type="entry name" value="FATTY ACID SYNTHASE SUBUNIT BETA"/>
    <property type="match status" value="1"/>
</dbReference>
<dbReference type="PANTHER" id="PTHR10982">
    <property type="entry name" value="MALONYL COA-ACYL CARRIER PROTEIN TRANSACYLASE"/>
    <property type="match status" value="1"/>
</dbReference>
<dbReference type="RefSeq" id="XP_009533602.1">
    <property type="nucleotide sequence ID" value="XM_009535307.1"/>
</dbReference>
<dbReference type="AlphaFoldDB" id="G5A1Q9"/>
<feature type="domain" description="Fatty acid synthase beta subunit AflB /Fas1-like central" evidence="2">
    <location>
        <begin position="480"/>
        <end position="679"/>
    </location>
</feature>
<dbReference type="Gene3D" id="3.20.20.70">
    <property type="entry name" value="Aldolase class I"/>
    <property type="match status" value="2"/>
</dbReference>
<dbReference type="InterPro" id="IPR050830">
    <property type="entry name" value="Fungal_FAS"/>
</dbReference>
<evidence type="ECO:0000256" key="1">
    <source>
        <dbReference type="ARBA" id="ARBA00022679"/>
    </source>
</evidence>
<dbReference type="OMA" id="YNIFTRA"/>
<proteinExistence type="predicted"/>
<dbReference type="InterPro" id="IPR016035">
    <property type="entry name" value="Acyl_Trfase/lysoPLipase"/>
</dbReference>
<dbReference type="SMR" id="G5A1Q9"/>
<dbReference type="Pfam" id="PF08354">
    <property type="entry name" value="Fas1-AflB-like_hel"/>
    <property type="match status" value="1"/>
</dbReference>
<protein>
    <recommendedName>
        <fullName evidence="6">Malonyl-CoA:ACP transacylase (MAT) domain-containing protein</fullName>
    </recommendedName>
</protein>
<dbReference type="Gene3D" id="3.30.70.3320">
    <property type="match status" value="1"/>
</dbReference>
<dbReference type="PRINTS" id="PR01483">
    <property type="entry name" value="FASYNTHASE"/>
</dbReference>
<evidence type="ECO:0000259" key="3">
    <source>
        <dbReference type="Pfam" id="PF16073"/>
    </source>
</evidence>
<dbReference type="EMBL" id="JH159158">
    <property type="protein sequence ID" value="EGZ10857.1"/>
    <property type="molecule type" value="Genomic_DNA"/>
</dbReference>
<dbReference type="GO" id="GO:0006633">
    <property type="term" value="P:fatty acid biosynthetic process"/>
    <property type="evidence" value="ECO:0007669"/>
    <property type="project" value="InterPro"/>
</dbReference>
<reference evidence="4 5" key="1">
    <citation type="journal article" date="2006" name="Science">
        <title>Phytophthora genome sequences uncover evolutionary origins and mechanisms of pathogenesis.</title>
        <authorList>
            <person name="Tyler B.M."/>
            <person name="Tripathy S."/>
            <person name="Zhang X."/>
            <person name="Dehal P."/>
            <person name="Jiang R.H."/>
            <person name="Aerts A."/>
            <person name="Arredondo F.D."/>
            <person name="Baxter L."/>
            <person name="Bensasson D."/>
            <person name="Beynon J.L."/>
            <person name="Chapman J."/>
            <person name="Damasceno C.M."/>
            <person name="Dorrance A.E."/>
            <person name="Dou D."/>
            <person name="Dickerman A.W."/>
            <person name="Dubchak I.L."/>
            <person name="Garbelotto M."/>
            <person name="Gijzen M."/>
            <person name="Gordon S.G."/>
            <person name="Govers F."/>
            <person name="Grunwald N.J."/>
            <person name="Huang W."/>
            <person name="Ivors K.L."/>
            <person name="Jones R.W."/>
            <person name="Kamoun S."/>
            <person name="Krampis K."/>
            <person name="Lamour K.H."/>
            <person name="Lee M.K."/>
            <person name="McDonald W.H."/>
            <person name="Medina M."/>
            <person name="Meijer H.J."/>
            <person name="Nordberg E.K."/>
            <person name="Maclean D.J."/>
            <person name="Ospina-Giraldo M.D."/>
            <person name="Morris P.F."/>
            <person name="Phuntumart V."/>
            <person name="Putnam N.H."/>
            <person name="Rash S."/>
            <person name="Rose J.K."/>
            <person name="Sakihama Y."/>
            <person name="Salamov A.A."/>
            <person name="Savidor A."/>
            <person name="Scheuring C.F."/>
            <person name="Smith B.M."/>
            <person name="Sobral B.W."/>
            <person name="Terry A."/>
            <person name="Torto-Alalibo T.A."/>
            <person name="Win J."/>
            <person name="Xu Z."/>
            <person name="Zhang H."/>
            <person name="Grigoriev I.V."/>
            <person name="Rokhsar D.S."/>
            <person name="Boore J.L."/>
        </authorList>
    </citation>
    <scope>NUCLEOTIDE SEQUENCE [LARGE SCALE GENOMIC DNA]</scope>
    <source>
        <strain evidence="4 5">P6497</strain>
    </source>
</reference>
<organism evidence="4 5">
    <name type="scientific">Phytophthora sojae (strain P6497)</name>
    <name type="common">Soybean stem and root rot agent</name>
    <name type="synonym">Phytophthora megasperma f. sp. glycines</name>
    <dbReference type="NCBI Taxonomy" id="1094619"/>
    <lineage>
        <taxon>Eukaryota</taxon>
        <taxon>Sar</taxon>
        <taxon>Stramenopiles</taxon>
        <taxon>Oomycota</taxon>
        <taxon>Peronosporomycetes</taxon>
        <taxon>Peronosporales</taxon>
        <taxon>Peronosporaceae</taxon>
        <taxon>Phytophthora</taxon>
    </lineage>
</organism>
<evidence type="ECO:0000259" key="2">
    <source>
        <dbReference type="Pfam" id="PF08354"/>
    </source>
</evidence>
<evidence type="ECO:0000313" key="4">
    <source>
        <dbReference type="EMBL" id="EGZ10857.1"/>
    </source>
</evidence>
<dbReference type="Pfam" id="PF16073">
    <property type="entry name" value="SAT"/>
    <property type="match status" value="1"/>
</dbReference>
<dbReference type="InterPro" id="IPR003965">
    <property type="entry name" value="Fatty_acid_synthase"/>
</dbReference>
<dbReference type="InterPro" id="IPR013785">
    <property type="entry name" value="Aldolase_TIM"/>
</dbReference>
<dbReference type="GO" id="GO:0004318">
    <property type="term" value="F:enoyl-[acyl-carrier-protein] reductase (NADH) activity"/>
    <property type="evidence" value="ECO:0007669"/>
    <property type="project" value="InterPro"/>
</dbReference>
<dbReference type="InterPro" id="IPR032088">
    <property type="entry name" value="SAT"/>
</dbReference>
<dbReference type="InterPro" id="IPR013565">
    <property type="entry name" value="Fas1/AflB-like_central"/>
</dbReference>
<dbReference type="KEGG" id="psoj:PHYSODRAFT_337628"/>
<gene>
    <name evidence="4" type="ORF">PHYSODRAFT_337628</name>
</gene>
<evidence type="ECO:0008006" key="6">
    <source>
        <dbReference type="Google" id="ProtNLM"/>
    </source>
</evidence>
<evidence type="ECO:0000313" key="5">
    <source>
        <dbReference type="Proteomes" id="UP000002640"/>
    </source>
</evidence>
<dbReference type="SUPFAM" id="SSF51412">
    <property type="entry name" value="Inosine monophosphate dehydrogenase (IMPDH)"/>
    <property type="match status" value="1"/>
</dbReference>
<dbReference type="SUPFAM" id="SSF52151">
    <property type="entry name" value="FabD/lysophospholipase-like"/>
    <property type="match status" value="1"/>
</dbReference>
<dbReference type="InParanoid" id="G5A1Q9"/>
<dbReference type="InterPro" id="IPR001227">
    <property type="entry name" value="Ac_transferase_dom_sf"/>
</dbReference>
<name>G5A1Q9_PHYSP</name>
<dbReference type="Proteomes" id="UP000002640">
    <property type="component" value="Unassembled WGS sequence"/>
</dbReference>
<dbReference type="GeneID" id="20647410"/>